<dbReference type="InterPro" id="IPR024548">
    <property type="entry name" value="Cu2_monoox_C"/>
</dbReference>
<dbReference type="InterPro" id="IPR014784">
    <property type="entry name" value="Cu2_ascorb_mOase-like_C"/>
</dbReference>
<accession>A0ABM1VPM7</accession>
<evidence type="ECO:0000259" key="2">
    <source>
        <dbReference type="Pfam" id="PF03712"/>
    </source>
</evidence>
<dbReference type="InterPro" id="IPR008977">
    <property type="entry name" value="PHM/PNGase_F_dom_sf"/>
</dbReference>
<sequence length="310" mass="34932">MTDYRDSSGLRLYYRPALPQVQDLRFTISHLSSGESRVEQVGTCPGTCTFGLISKPAYVISVYNHMHYLGRAMKVELFRNGKMISELSNDEFYSYDSPVEYDHKPPVQILPGDEIKTTCVFNSLSSDRWVYYGDGTNDEMCYGFLTIYPRDAVPFTTSCVSFGPASTCEMFGPQKQPINGCDWNAFTDESHPETARLWQDLEKNCNLDGFCRPECRKITDELKKHPCMQGEVADLVNFRLARNHEGSKFLGRVHSCPTMDQNPGDVNCSSHCSDVCPGNVRDNAPGSAAMFWLVTLSFVLVQTINVFSCY</sequence>
<dbReference type="Pfam" id="PF03712">
    <property type="entry name" value="Cu2_monoox_C"/>
    <property type="match status" value="1"/>
</dbReference>
<reference evidence="4" key="1">
    <citation type="submission" date="2025-08" db="UniProtKB">
        <authorList>
            <consortium name="RefSeq"/>
        </authorList>
    </citation>
    <scope>IDENTIFICATION</scope>
</reference>
<dbReference type="InterPro" id="IPR000945">
    <property type="entry name" value="DBH-like"/>
</dbReference>
<protein>
    <submittedName>
        <fullName evidence="4">MOXD1 homolog 1</fullName>
    </submittedName>
</protein>
<dbReference type="PANTHER" id="PTHR10157:SF23">
    <property type="entry name" value="MOXD1 HOMOLOG 1"/>
    <property type="match status" value="1"/>
</dbReference>
<feature type="domain" description="Copper type II ascorbate-dependent monooxygenase C-terminal" evidence="2">
    <location>
        <begin position="33"/>
        <end position="164"/>
    </location>
</feature>
<name>A0ABM1VPM7_APLCA</name>
<organism evidence="3 4">
    <name type="scientific">Aplysia californica</name>
    <name type="common">California sea hare</name>
    <dbReference type="NCBI Taxonomy" id="6500"/>
    <lineage>
        <taxon>Eukaryota</taxon>
        <taxon>Metazoa</taxon>
        <taxon>Spiralia</taxon>
        <taxon>Lophotrochozoa</taxon>
        <taxon>Mollusca</taxon>
        <taxon>Gastropoda</taxon>
        <taxon>Heterobranchia</taxon>
        <taxon>Euthyneura</taxon>
        <taxon>Tectipleura</taxon>
        <taxon>Aplysiida</taxon>
        <taxon>Aplysioidea</taxon>
        <taxon>Aplysiidae</taxon>
        <taxon>Aplysia</taxon>
    </lineage>
</organism>
<dbReference type="PANTHER" id="PTHR10157">
    <property type="entry name" value="DOPAMINE BETA HYDROXYLASE RELATED"/>
    <property type="match status" value="1"/>
</dbReference>
<dbReference type="RefSeq" id="XP_035824369.1">
    <property type="nucleotide sequence ID" value="XM_035968476.1"/>
</dbReference>
<gene>
    <name evidence="4" type="primary">LOC101860240</name>
</gene>
<dbReference type="Proteomes" id="UP000694888">
    <property type="component" value="Unplaced"/>
</dbReference>
<keyword evidence="3" id="KW-1185">Reference proteome</keyword>
<dbReference type="SUPFAM" id="SSF49742">
    <property type="entry name" value="PHM/PNGase F"/>
    <property type="match status" value="1"/>
</dbReference>
<evidence type="ECO:0000313" key="3">
    <source>
        <dbReference type="Proteomes" id="UP000694888"/>
    </source>
</evidence>
<keyword evidence="1" id="KW-1015">Disulfide bond</keyword>
<evidence type="ECO:0000313" key="4">
    <source>
        <dbReference type="RefSeq" id="XP_035824369.1"/>
    </source>
</evidence>
<proteinExistence type="predicted"/>
<evidence type="ECO:0000256" key="1">
    <source>
        <dbReference type="ARBA" id="ARBA00023157"/>
    </source>
</evidence>
<dbReference type="GeneID" id="101860240"/>
<dbReference type="Gene3D" id="2.60.120.230">
    <property type="match status" value="1"/>
</dbReference>